<dbReference type="AlphaFoldDB" id="A0A4V3D0D4"/>
<sequence>MGMARAIAVAGVLGGGALLLSACGLTLQSHQYEDDAPVAQQFTKVQVNGADDVRIRVGTSSSVHRKVHYAENDPGKNTWRVEGSTLVLENCNHADCSIDYDLVVPAGTTVTGETGSGDIDVDGVAQLNFQTRSGDAVIRNVHGAVNIAASSGEVTVSDISGAVNVSASSGDVNVANVTGPVTAKASSGTVQATGVTGKVQVDADSGDITIGVTSVQDVTAHSGSGELDITVPNGKYRVLTDTGSGSVQSDVANDGSAQNVLDLRSGSGDITVRHA</sequence>
<dbReference type="RefSeq" id="WP_133848087.1">
    <property type="nucleotide sequence ID" value="NZ_SNXZ01000001.1"/>
</dbReference>
<keyword evidence="3" id="KW-1185">Reference proteome</keyword>
<evidence type="ECO:0000259" key="1">
    <source>
        <dbReference type="Pfam" id="PF13349"/>
    </source>
</evidence>
<proteinExistence type="predicted"/>
<dbReference type="OrthoDB" id="4331847at2"/>
<dbReference type="Pfam" id="PF13349">
    <property type="entry name" value="DUF4097"/>
    <property type="match status" value="1"/>
</dbReference>
<dbReference type="Gene3D" id="2.160.20.120">
    <property type="match status" value="1"/>
</dbReference>
<reference evidence="2 3" key="1">
    <citation type="submission" date="2019-03" db="EMBL/GenBank/DDBJ databases">
        <title>Genomic Encyclopedia of Type Strains, Phase IV (KMG-IV): sequencing the most valuable type-strain genomes for metagenomic binning, comparative biology and taxonomic classification.</title>
        <authorList>
            <person name="Goeker M."/>
        </authorList>
    </citation>
    <scope>NUCLEOTIDE SEQUENCE [LARGE SCALE GENOMIC DNA]</scope>
    <source>
        <strain evidence="2 3">DSM 45361</strain>
    </source>
</reference>
<dbReference type="EMBL" id="SNXZ01000001">
    <property type="protein sequence ID" value="TDQ05315.1"/>
    <property type="molecule type" value="Genomic_DNA"/>
</dbReference>
<accession>A0A4V3D0D4</accession>
<name>A0A4V3D0D4_LABRH</name>
<evidence type="ECO:0000313" key="3">
    <source>
        <dbReference type="Proteomes" id="UP000295444"/>
    </source>
</evidence>
<feature type="domain" description="DUF4097" evidence="1">
    <location>
        <begin position="102"/>
        <end position="273"/>
    </location>
</feature>
<comment type="caution">
    <text evidence="2">The sequence shown here is derived from an EMBL/GenBank/DDBJ whole genome shotgun (WGS) entry which is preliminary data.</text>
</comment>
<dbReference type="InterPro" id="IPR025164">
    <property type="entry name" value="Toastrack_DUF4097"/>
</dbReference>
<evidence type="ECO:0000313" key="2">
    <source>
        <dbReference type="EMBL" id="TDQ05315.1"/>
    </source>
</evidence>
<dbReference type="PROSITE" id="PS51257">
    <property type="entry name" value="PROKAR_LIPOPROTEIN"/>
    <property type="match status" value="1"/>
</dbReference>
<dbReference type="Proteomes" id="UP000295444">
    <property type="component" value="Unassembled WGS sequence"/>
</dbReference>
<organism evidence="2 3">
    <name type="scientific">Labedaea rhizosphaerae</name>
    <dbReference type="NCBI Taxonomy" id="598644"/>
    <lineage>
        <taxon>Bacteria</taxon>
        <taxon>Bacillati</taxon>
        <taxon>Actinomycetota</taxon>
        <taxon>Actinomycetes</taxon>
        <taxon>Pseudonocardiales</taxon>
        <taxon>Pseudonocardiaceae</taxon>
        <taxon>Labedaea</taxon>
    </lineage>
</organism>
<gene>
    <name evidence="2" type="ORF">EV186_1011285</name>
</gene>
<protein>
    <submittedName>
        <fullName evidence="2">Putative adhesin</fullName>
    </submittedName>
</protein>